<name>A0A6C0GQN7_9BACT</name>
<protein>
    <submittedName>
        <fullName evidence="1">Uncharacterized protein</fullName>
    </submittedName>
</protein>
<proteinExistence type="predicted"/>
<organism evidence="1 2">
    <name type="scientific">Rhodocytophaga rosea</name>
    <dbReference type="NCBI Taxonomy" id="2704465"/>
    <lineage>
        <taxon>Bacteria</taxon>
        <taxon>Pseudomonadati</taxon>
        <taxon>Bacteroidota</taxon>
        <taxon>Cytophagia</taxon>
        <taxon>Cytophagales</taxon>
        <taxon>Rhodocytophagaceae</taxon>
        <taxon>Rhodocytophaga</taxon>
    </lineage>
</organism>
<gene>
    <name evidence="1" type="ORF">GXP67_26395</name>
</gene>
<evidence type="ECO:0000313" key="1">
    <source>
        <dbReference type="EMBL" id="QHT69923.1"/>
    </source>
</evidence>
<dbReference type="AlphaFoldDB" id="A0A6C0GQN7"/>
<dbReference type="KEGG" id="rhoz:GXP67_26395"/>
<dbReference type="EMBL" id="CP048222">
    <property type="protein sequence ID" value="QHT69923.1"/>
    <property type="molecule type" value="Genomic_DNA"/>
</dbReference>
<dbReference type="RefSeq" id="WP_162445906.1">
    <property type="nucleotide sequence ID" value="NZ_CP048222.1"/>
</dbReference>
<sequence length="70" mass="8015">METIILSTQLPVLEEVEATANTQFLTSLTDYSVYPTDIHNTFTQALLQEIFTYQMEERGLFGCLDTYSNN</sequence>
<evidence type="ECO:0000313" key="2">
    <source>
        <dbReference type="Proteomes" id="UP000480178"/>
    </source>
</evidence>
<dbReference type="Proteomes" id="UP000480178">
    <property type="component" value="Chromosome"/>
</dbReference>
<keyword evidence="2" id="KW-1185">Reference proteome</keyword>
<reference evidence="1 2" key="1">
    <citation type="submission" date="2020-01" db="EMBL/GenBank/DDBJ databases">
        <authorList>
            <person name="Kim M.K."/>
        </authorList>
    </citation>
    <scope>NUCLEOTIDE SEQUENCE [LARGE SCALE GENOMIC DNA]</scope>
    <source>
        <strain evidence="1 2">172606-1</strain>
    </source>
</reference>
<accession>A0A6C0GQN7</accession>